<organism evidence="1 2">
    <name type="scientific">Clostridium beijerinckii</name>
    <name type="common">Clostridium MP</name>
    <dbReference type="NCBI Taxonomy" id="1520"/>
    <lineage>
        <taxon>Bacteria</taxon>
        <taxon>Bacillati</taxon>
        <taxon>Bacillota</taxon>
        <taxon>Clostridia</taxon>
        <taxon>Eubacteriales</taxon>
        <taxon>Clostridiaceae</taxon>
        <taxon>Clostridium</taxon>
    </lineage>
</organism>
<proteinExistence type="predicted"/>
<name>A0AAE5H8N1_CLOBE</name>
<dbReference type="AlphaFoldDB" id="A0AAE5H8N1"/>
<reference evidence="1" key="1">
    <citation type="submission" date="2020-06" db="EMBL/GenBank/DDBJ databases">
        <title>Genomic insights into acetone-butanol-ethanol (ABE) fermentation by sequencing solventogenic clostridia strains.</title>
        <authorList>
            <person name="Brown S."/>
        </authorList>
    </citation>
    <scope>NUCLEOTIDE SEQUENCE</scope>
    <source>
        <strain evidence="1">DJ123</strain>
    </source>
</reference>
<dbReference type="Proteomes" id="UP000822184">
    <property type="component" value="Unassembled WGS sequence"/>
</dbReference>
<evidence type="ECO:0000313" key="1">
    <source>
        <dbReference type="EMBL" id="NSB16490.1"/>
    </source>
</evidence>
<dbReference type="RefSeq" id="WP_077855945.1">
    <property type="nucleotide sequence ID" value="NZ_JABTDW010000001.1"/>
</dbReference>
<gene>
    <name evidence="1" type="ORF">BCD95_004749</name>
</gene>
<dbReference type="EMBL" id="JABTDW010000001">
    <property type="protein sequence ID" value="NSB16490.1"/>
    <property type="molecule type" value="Genomic_DNA"/>
</dbReference>
<protein>
    <submittedName>
        <fullName evidence="1">tRNA(Ile2) C34 agmatinyltransferase TiaS</fullName>
    </submittedName>
</protein>
<evidence type="ECO:0000313" key="2">
    <source>
        <dbReference type="Proteomes" id="UP000822184"/>
    </source>
</evidence>
<accession>A0AAE5H8N1</accession>
<comment type="caution">
    <text evidence="1">The sequence shown here is derived from an EMBL/GenBank/DDBJ whole genome shotgun (WGS) entry which is preliminary data.</text>
</comment>
<sequence>MKKPIPPRVKECVAKAVEVVLEEKKEVNIHMIIEILQNEYNIRFFNMEILEQLIKEALNDIVFIYC</sequence>